<dbReference type="Gene3D" id="1.20.1280.50">
    <property type="match status" value="1"/>
</dbReference>
<dbReference type="SMART" id="SM00256">
    <property type="entry name" value="FBOX"/>
    <property type="match status" value="1"/>
</dbReference>
<keyword evidence="2" id="KW-1185">Reference proteome</keyword>
<evidence type="ECO:0000313" key="3">
    <source>
        <dbReference type="RefSeq" id="XP_010423011.1"/>
    </source>
</evidence>
<dbReference type="Proteomes" id="UP000694864">
    <property type="component" value="Chromosome 1"/>
</dbReference>
<evidence type="ECO:0000259" key="1">
    <source>
        <dbReference type="PROSITE" id="PS50181"/>
    </source>
</evidence>
<dbReference type="PANTHER" id="PTHR31672:SF13">
    <property type="entry name" value="F-BOX PROTEIN CPR30-LIKE"/>
    <property type="match status" value="1"/>
</dbReference>
<dbReference type="RefSeq" id="XP_010423011.1">
    <property type="nucleotide sequence ID" value="XM_010424709.1"/>
</dbReference>
<dbReference type="Pfam" id="PF07734">
    <property type="entry name" value="FBA_1"/>
    <property type="match status" value="1"/>
</dbReference>
<protein>
    <submittedName>
        <fullName evidence="3">Protein SUPPRESSOR OF NIM1 1-like</fullName>
    </submittedName>
</protein>
<gene>
    <name evidence="3" type="primary">LOC104708184</name>
</gene>
<dbReference type="InterPro" id="IPR006527">
    <property type="entry name" value="F-box-assoc_dom_typ1"/>
</dbReference>
<reference evidence="2" key="1">
    <citation type="journal article" date="2014" name="Nat. Commun.">
        <title>The emerging biofuel crop Camelina sativa retains a highly undifferentiated hexaploid genome structure.</title>
        <authorList>
            <person name="Kagale S."/>
            <person name="Koh C."/>
            <person name="Nixon J."/>
            <person name="Bollina V."/>
            <person name="Clarke W.E."/>
            <person name="Tuteja R."/>
            <person name="Spillane C."/>
            <person name="Robinson S.J."/>
            <person name="Links M.G."/>
            <person name="Clarke C."/>
            <person name="Higgins E.E."/>
            <person name="Huebert T."/>
            <person name="Sharpe A.G."/>
            <person name="Parkin I.A."/>
        </authorList>
    </citation>
    <scope>NUCLEOTIDE SEQUENCE [LARGE SCALE GENOMIC DNA]</scope>
    <source>
        <strain evidence="2">cv. DH55</strain>
    </source>
</reference>
<sequence>MGQCLCLEDRVIEQPPVNLPWELEEEILTRLPPHSLVRFKTVCKRWNSLFNDKSFLNNHFSRSRPQFFFQTNSKIYSADIIDHNIIDPTIELRELPASFDIPYEDTMNFTTFTTCDEPLFCTYQFWKNGTALWNPWLRKVQWIEYEPYYKDTMFCISGLGYDNSRPQKVYKVLGYFFWRQGQKDYPYQLRVAIYQCTSHTFTIIETPDEAKRPNVSLNGNLYWITSNVEGPSGEYFIRSFDFSTESFKPFCLLPCQKNHLFDMFILAVYERDRFSLLKQCHERRKIDIWVTKKSIDIEEEEVVWLNLMTLPTNNLPALCWIFDPISYFIYGKTLFMCCGGHRTEVAFIYVVREDLCKQIRIGSRFFQCCHCVYTPNFISLNSMMENWRCWIG</sequence>
<accession>A0ABM0T9S5</accession>
<evidence type="ECO:0000313" key="2">
    <source>
        <dbReference type="Proteomes" id="UP000694864"/>
    </source>
</evidence>
<dbReference type="GeneID" id="104708184"/>
<dbReference type="InterPro" id="IPR036047">
    <property type="entry name" value="F-box-like_dom_sf"/>
</dbReference>
<organism evidence="2 3">
    <name type="scientific">Camelina sativa</name>
    <name type="common">False flax</name>
    <name type="synonym">Myagrum sativum</name>
    <dbReference type="NCBI Taxonomy" id="90675"/>
    <lineage>
        <taxon>Eukaryota</taxon>
        <taxon>Viridiplantae</taxon>
        <taxon>Streptophyta</taxon>
        <taxon>Embryophyta</taxon>
        <taxon>Tracheophyta</taxon>
        <taxon>Spermatophyta</taxon>
        <taxon>Magnoliopsida</taxon>
        <taxon>eudicotyledons</taxon>
        <taxon>Gunneridae</taxon>
        <taxon>Pentapetalae</taxon>
        <taxon>rosids</taxon>
        <taxon>malvids</taxon>
        <taxon>Brassicales</taxon>
        <taxon>Brassicaceae</taxon>
        <taxon>Camelineae</taxon>
        <taxon>Camelina</taxon>
    </lineage>
</organism>
<dbReference type="InterPro" id="IPR050796">
    <property type="entry name" value="SCF_F-box_component"/>
</dbReference>
<reference evidence="3" key="2">
    <citation type="submission" date="2025-08" db="UniProtKB">
        <authorList>
            <consortium name="RefSeq"/>
        </authorList>
    </citation>
    <scope>IDENTIFICATION</scope>
    <source>
        <tissue evidence="3">Leaf</tissue>
    </source>
</reference>
<proteinExistence type="predicted"/>
<dbReference type="SUPFAM" id="SSF81383">
    <property type="entry name" value="F-box domain"/>
    <property type="match status" value="1"/>
</dbReference>
<dbReference type="NCBIfam" id="TIGR01640">
    <property type="entry name" value="F_box_assoc_1"/>
    <property type="match status" value="1"/>
</dbReference>
<name>A0ABM0T9S5_CAMSA</name>
<dbReference type="InterPro" id="IPR001810">
    <property type="entry name" value="F-box_dom"/>
</dbReference>
<dbReference type="CDD" id="cd22157">
    <property type="entry name" value="F-box_AtFBW1-like"/>
    <property type="match status" value="1"/>
</dbReference>
<dbReference type="PANTHER" id="PTHR31672">
    <property type="entry name" value="BNACNNG10540D PROTEIN"/>
    <property type="match status" value="1"/>
</dbReference>
<dbReference type="PROSITE" id="PS50181">
    <property type="entry name" value="FBOX"/>
    <property type="match status" value="1"/>
</dbReference>
<feature type="domain" description="F-box" evidence="1">
    <location>
        <begin position="13"/>
        <end position="63"/>
    </location>
</feature>
<dbReference type="Pfam" id="PF00646">
    <property type="entry name" value="F-box"/>
    <property type="match status" value="1"/>
</dbReference>
<dbReference type="InterPro" id="IPR017451">
    <property type="entry name" value="F-box-assoc_interact_dom"/>
</dbReference>